<name>A0ABU4HQV5_9ACTN</name>
<comment type="similarity">
    <text evidence="1">Belongs to the cytochrome P450 family.</text>
</comment>
<comment type="caution">
    <text evidence="2">The sequence shown here is derived from an EMBL/GenBank/DDBJ whole genome shotgun (WGS) entry which is preliminary data.</text>
</comment>
<reference evidence="2 3" key="2">
    <citation type="submission" date="2023-10" db="EMBL/GenBank/DDBJ databases">
        <authorList>
            <person name="Han X.F."/>
        </authorList>
    </citation>
    <scope>NUCLEOTIDE SEQUENCE [LARGE SCALE GENOMIC DNA]</scope>
    <source>
        <strain evidence="2 3">KCTC 39840</strain>
    </source>
</reference>
<dbReference type="Gene3D" id="1.10.630.10">
    <property type="entry name" value="Cytochrome P450"/>
    <property type="match status" value="1"/>
</dbReference>
<dbReference type="Pfam" id="PF00067">
    <property type="entry name" value="p450"/>
    <property type="match status" value="1"/>
</dbReference>
<proteinExistence type="inferred from homology"/>
<sequence>MTPPNAAPPPVEDNRIGTADFWQLPAEERDVVFAELRRERPLSRHPAPEDMLGIGERDDRPFWALVRHEDIRRVSRDPQTFCSGQGVMFGDAPPEMLEASLSFLAMDAPRHTSLRKLVSAAFSPRQVARIEEGIRANARVVVEEAAQAGGGGDFVELIAKRLPLMTISEMVGVPEADRERVVEAADVLVTALDEDSWSDVPPLQKLGEALWTLTETSTALAAERAARPRDDLMTALVQAEVDGERLTHAEIAAFFVLLAVAGNDTTRHTTSHAMRALTTNPDQRALLLDDLDGRLPTAVEEFVRWATPVLTFRRTTTRPVELHGVEIPAGEKVLLFYHSGNRDERAFERPWTFDVTRDPNHHLGFGGGGPHYCLGSSLARTQLRALFGELLRTLPTLEVGEPALFRTPGFIHAVKRMECVW</sequence>
<dbReference type="InterPro" id="IPR036396">
    <property type="entry name" value="Cyt_P450_sf"/>
</dbReference>
<dbReference type="InterPro" id="IPR002397">
    <property type="entry name" value="Cyt_P450_B"/>
</dbReference>
<dbReference type="PRINTS" id="PR00359">
    <property type="entry name" value="BP450"/>
</dbReference>
<dbReference type="Proteomes" id="UP001284601">
    <property type="component" value="Unassembled WGS sequence"/>
</dbReference>
<evidence type="ECO:0000313" key="2">
    <source>
        <dbReference type="EMBL" id="MDW5595678.1"/>
    </source>
</evidence>
<dbReference type="PANTHER" id="PTHR46696">
    <property type="entry name" value="P450, PUTATIVE (EUROFUNG)-RELATED"/>
    <property type="match status" value="1"/>
</dbReference>
<dbReference type="PANTHER" id="PTHR46696:SF4">
    <property type="entry name" value="BIOTIN BIOSYNTHESIS CYTOCHROME P450"/>
    <property type="match status" value="1"/>
</dbReference>
<dbReference type="CDD" id="cd11033">
    <property type="entry name" value="CYP142-like"/>
    <property type="match status" value="1"/>
</dbReference>
<accession>A0ABU4HQV5</accession>
<gene>
    <name evidence="2" type="ORF">R7226_15115</name>
</gene>
<reference evidence="3" key="1">
    <citation type="submission" date="2023-07" db="EMBL/GenBank/DDBJ databases">
        <title>Conexibacter stalactiti sp. nov., isolated from stalactites in a lava cave and emended description of the genus Conexibacter.</title>
        <authorList>
            <person name="Lee S.D."/>
        </authorList>
    </citation>
    <scope>NUCLEOTIDE SEQUENCE [LARGE SCALE GENOMIC DNA]</scope>
    <source>
        <strain evidence="3">KCTC 39840</strain>
    </source>
</reference>
<dbReference type="EMBL" id="JAWSTH010000038">
    <property type="protein sequence ID" value="MDW5595678.1"/>
    <property type="molecule type" value="Genomic_DNA"/>
</dbReference>
<dbReference type="SUPFAM" id="SSF48264">
    <property type="entry name" value="Cytochrome P450"/>
    <property type="match status" value="1"/>
</dbReference>
<keyword evidence="3" id="KW-1185">Reference proteome</keyword>
<dbReference type="RefSeq" id="WP_318598013.1">
    <property type="nucleotide sequence ID" value="NZ_JAWSTH010000038.1"/>
</dbReference>
<protein>
    <submittedName>
        <fullName evidence="2">Cytochrome P450</fullName>
    </submittedName>
</protein>
<evidence type="ECO:0000256" key="1">
    <source>
        <dbReference type="ARBA" id="ARBA00010617"/>
    </source>
</evidence>
<organism evidence="2 3">
    <name type="scientific">Conexibacter stalactiti</name>
    <dbReference type="NCBI Taxonomy" id="1940611"/>
    <lineage>
        <taxon>Bacteria</taxon>
        <taxon>Bacillati</taxon>
        <taxon>Actinomycetota</taxon>
        <taxon>Thermoleophilia</taxon>
        <taxon>Solirubrobacterales</taxon>
        <taxon>Conexibacteraceae</taxon>
        <taxon>Conexibacter</taxon>
    </lineage>
</organism>
<dbReference type="InterPro" id="IPR001128">
    <property type="entry name" value="Cyt_P450"/>
</dbReference>
<evidence type="ECO:0000313" key="3">
    <source>
        <dbReference type="Proteomes" id="UP001284601"/>
    </source>
</evidence>